<protein>
    <recommendedName>
        <fullName evidence="2">Rho termination factor-like N-terminal domain-containing protein</fullName>
    </recommendedName>
</protein>
<dbReference type="OrthoDB" id="10487780at2759"/>
<evidence type="ECO:0000313" key="4">
    <source>
        <dbReference type="Proteomes" id="UP001055712"/>
    </source>
</evidence>
<feature type="domain" description="Rho termination factor-like N-terminal" evidence="2">
    <location>
        <begin position="118"/>
        <end position="160"/>
    </location>
</feature>
<name>A0A9D4U028_CHLVU</name>
<reference evidence="3" key="2">
    <citation type="submission" date="2020-11" db="EMBL/GenBank/DDBJ databases">
        <authorList>
            <person name="Cecchin M."/>
            <person name="Marcolungo L."/>
            <person name="Rossato M."/>
            <person name="Girolomoni L."/>
            <person name="Cosentino E."/>
            <person name="Cuine S."/>
            <person name="Li-Beisson Y."/>
            <person name="Delledonne M."/>
            <person name="Ballottari M."/>
        </authorList>
    </citation>
    <scope>NUCLEOTIDE SEQUENCE</scope>
    <source>
        <strain evidence="3">211/11P</strain>
        <tissue evidence="3">Whole cell</tissue>
    </source>
</reference>
<accession>A0A9D4U028</accession>
<gene>
    <name evidence="3" type="ORF">D9Q98_001404</name>
</gene>
<evidence type="ECO:0000256" key="1">
    <source>
        <dbReference type="SAM" id="MobiDB-lite"/>
    </source>
</evidence>
<dbReference type="Pfam" id="PF07498">
    <property type="entry name" value="Rho_N"/>
    <property type="match status" value="1"/>
</dbReference>
<organism evidence="3 4">
    <name type="scientific">Chlorella vulgaris</name>
    <name type="common">Green alga</name>
    <dbReference type="NCBI Taxonomy" id="3077"/>
    <lineage>
        <taxon>Eukaryota</taxon>
        <taxon>Viridiplantae</taxon>
        <taxon>Chlorophyta</taxon>
        <taxon>core chlorophytes</taxon>
        <taxon>Trebouxiophyceae</taxon>
        <taxon>Chlorellales</taxon>
        <taxon>Chlorellaceae</taxon>
        <taxon>Chlorella clade</taxon>
        <taxon>Chlorella</taxon>
    </lineage>
</organism>
<keyword evidence="4" id="KW-1185">Reference proteome</keyword>
<dbReference type="SMART" id="SM00959">
    <property type="entry name" value="Rho_N"/>
    <property type="match status" value="1"/>
</dbReference>
<dbReference type="EMBL" id="SIDB01000001">
    <property type="protein sequence ID" value="KAI3438992.1"/>
    <property type="molecule type" value="Genomic_DNA"/>
</dbReference>
<comment type="caution">
    <text evidence="3">The sequence shown here is derived from an EMBL/GenBank/DDBJ whole genome shotgun (WGS) entry which is preliminary data.</text>
</comment>
<dbReference type="InterPro" id="IPR011112">
    <property type="entry name" value="Rho-like_N"/>
</dbReference>
<dbReference type="AlphaFoldDB" id="A0A9D4U028"/>
<feature type="compositionally biased region" description="Low complexity" evidence="1">
    <location>
        <begin position="62"/>
        <end position="73"/>
    </location>
</feature>
<feature type="region of interest" description="Disordered" evidence="1">
    <location>
        <begin position="47"/>
        <end position="74"/>
    </location>
</feature>
<dbReference type="GO" id="GO:0006353">
    <property type="term" value="P:DNA-templated transcription termination"/>
    <property type="evidence" value="ECO:0007669"/>
    <property type="project" value="InterPro"/>
</dbReference>
<evidence type="ECO:0000313" key="3">
    <source>
        <dbReference type="EMBL" id="KAI3438992.1"/>
    </source>
</evidence>
<reference evidence="3" key="1">
    <citation type="journal article" date="2019" name="Plant J.">
        <title>Chlorella vulgaris genome assembly and annotation reveals the molecular basis for metabolic acclimation to high light conditions.</title>
        <authorList>
            <person name="Cecchin M."/>
            <person name="Marcolungo L."/>
            <person name="Rossato M."/>
            <person name="Girolomoni L."/>
            <person name="Cosentino E."/>
            <person name="Cuine S."/>
            <person name="Li-Beisson Y."/>
            <person name="Delledonne M."/>
            <person name="Ballottari M."/>
        </authorList>
    </citation>
    <scope>NUCLEOTIDE SEQUENCE</scope>
    <source>
        <strain evidence="3">211/11P</strain>
    </source>
</reference>
<proteinExistence type="predicted"/>
<sequence>MRASRAPVVRSRRAQPCCSLRQLVPAAVGAAFIGAVVAATLQSSKQQQDDLQARRQRRQHEGGPLQQLGNLLPTRPGFGLGWPLRSEEKRLLKTLHEIEKQQQRQASKDLKRWDARFALRTKPLAELRSLAQRQNIAGRSRMRKMELVAALEDAFGFVQRRPPPPTSL</sequence>
<evidence type="ECO:0000259" key="2">
    <source>
        <dbReference type="SMART" id="SM00959"/>
    </source>
</evidence>
<dbReference type="Proteomes" id="UP001055712">
    <property type="component" value="Unassembled WGS sequence"/>
</dbReference>